<dbReference type="RefSeq" id="WP_138537173.1">
    <property type="nucleotide sequence ID" value="NZ_VANR01000007.1"/>
</dbReference>
<evidence type="ECO:0000259" key="2">
    <source>
        <dbReference type="SMART" id="SM00954"/>
    </source>
</evidence>
<dbReference type="CDD" id="cd05399">
    <property type="entry name" value="NT_Rel-Spo_like"/>
    <property type="match status" value="1"/>
</dbReference>
<dbReference type="Gene3D" id="3.30.460.10">
    <property type="entry name" value="Beta Polymerase, domain 2"/>
    <property type="match status" value="1"/>
</dbReference>
<dbReference type="SUPFAM" id="SSF81301">
    <property type="entry name" value="Nucleotidyltransferase"/>
    <property type="match status" value="1"/>
</dbReference>
<dbReference type="InterPro" id="IPR052366">
    <property type="entry name" value="GTP_Pyrophosphokinase"/>
</dbReference>
<sequence length="408" mass="48527">MTKSQVNKLGKDIRKLIKENEHPSSDLLEKLQEYRTSFKSDLSSVFEVISDMAKDIRSDSITAFRIKRIESILSKIKRQPTMALGNMGDIAGCRILVYNDNSIPKLVQKLNQQFNVKYFNDYLKETKNDGYRGYHIYIESPINPSKLIEIQIRTVKSHKWASMVEIIDILYNLKIKEGQKHPDFERFLFQLSKIDELTFEEKKEVISIDNKHKVHSKFNEVFIKNNAKIRKDWFCHIGKENNYFIIEVDKNKTSNISSFESYEEAEKTYFEKFKLKNQSNFVLTHIEKPNFKRVCIAYASYVLINHDYLNEWYRLAEEILNKLIQDKNNKEAKEYKLYIQNNLKEQLSLLKNEINEITEYKKDESHSLDGYEEWLEEIKERLTDIAKIAIDQSNNEKDKNRWINWLKG</sequence>
<evidence type="ECO:0000256" key="1">
    <source>
        <dbReference type="SAM" id="Coils"/>
    </source>
</evidence>
<dbReference type="Proteomes" id="UP000307140">
    <property type="component" value="Unassembled WGS sequence"/>
</dbReference>
<protein>
    <recommendedName>
        <fullName evidence="2">RelA/SpoT domain-containing protein</fullName>
    </recommendedName>
</protein>
<dbReference type="PANTHER" id="PTHR47837:SF1">
    <property type="entry name" value="GTP PYROPHOSPHOKINASE YJBM"/>
    <property type="match status" value="1"/>
</dbReference>
<gene>
    <name evidence="3" type="ORF">FDT66_12820</name>
</gene>
<evidence type="ECO:0000313" key="3">
    <source>
        <dbReference type="EMBL" id="TMM28785.1"/>
    </source>
</evidence>
<organism evidence="3 4">
    <name type="scientific">Polaribacter aestuariivivens</name>
    <dbReference type="NCBI Taxonomy" id="2304626"/>
    <lineage>
        <taxon>Bacteria</taxon>
        <taxon>Pseudomonadati</taxon>
        <taxon>Bacteroidota</taxon>
        <taxon>Flavobacteriia</taxon>
        <taxon>Flavobacteriales</taxon>
        <taxon>Flavobacteriaceae</taxon>
    </lineage>
</organism>
<dbReference type="AlphaFoldDB" id="A0A5S3N0N3"/>
<dbReference type="SMART" id="SM00954">
    <property type="entry name" value="RelA_SpoT"/>
    <property type="match status" value="1"/>
</dbReference>
<feature type="coiled-coil region" evidence="1">
    <location>
        <begin position="313"/>
        <end position="363"/>
    </location>
</feature>
<feature type="domain" description="RelA/SpoT" evidence="2">
    <location>
        <begin position="64"/>
        <end position="175"/>
    </location>
</feature>
<dbReference type="Pfam" id="PF04607">
    <property type="entry name" value="RelA_SpoT"/>
    <property type="match status" value="1"/>
</dbReference>
<reference evidence="3 4" key="1">
    <citation type="submission" date="2019-05" db="EMBL/GenBank/DDBJ databases">
        <title>Polaribacter aestuariivivens sp. nov., isolated from a tidal flat.</title>
        <authorList>
            <person name="Yoon J.-H."/>
        </authorList>
    </citation>
    <scope>NUCLEOTIDE SEQUENCE [LARGE SCALE GENOMIC DNA]</scope>
    <source>
        <strain evidence="3 4">DBTF-3</strain>
    </source>
</reference>
<accession>A0A5S3N0N3</accession>
<comment type="caution">
    <text evidence="3">The sequence shown here is derived from an EMBL/GenBank/DDBJ whole genome shotgun (WGS) entry which is preliminary data.</text>
</comment>
<keyword evidence="1" id="KW-0175">Coiled coil</keyword>
<dbReference type="OrthoDB" id="9801824at2"/>
<dbReference type="InterPro" id="IPR043519">
    <property type="entry name" value="NT_sf"/>
</dbReference>
<dbReference type="InterPro" id="IPR007685">
    <property type="entry name" value="RelA_SpoT"/>
</dbReference>
<evidence type="ECO:0000313" key="4">
    <source>
        <dbReference type="Proteomes" id="UP000307140"/>
    </source>
</evidence>
<proteinExistence type="predicted"/>
<dbReference type="PANTHER" id="PTHR47837">
    <property type="entry name" value="GTP PYROPHOSPHOKINASE YJBM"/>
    <property type="match status" value="1"/>
</dbReference>
<dbReference type="GO" id="GO:0015969">
    <property type="term" value="P:guanosine tetraphosphate metabolic process"/>
    <property type="evidence" value="ECO:0007669"/>
    <property type="project" value="InterPro"/>
</dbReference>
<name>A0A5S3N0N3_9FLAO</name>
<keyword evidence="4" id="KW-1185">Reference proteome</keyword>
<dbReference type="EMBL" id="VANR01000007">
    <property type="protein sequence ID" value="TMM28785.1"/>
    <property type="molecule type" value="Genomic_DNA"/>
</dbReference>